<dbReference type="RefSeq" id="WP_070571688.1">
    <property type="nucleotide sequence ID" value="NZ_AP022055.1"/>
</dbReference>
<name>A0A6S5TLE1_PSEPU</name>
<feature type="signal peptide" evidence="1">
    <location>
        <begin position="1"/>
        <end position="22"/>
    </location>
</feature>
<reference evidence="2 3" key="1">
    <citation type="submission" date="2019-12" db="EMBL/GenBank/DDBJ databases">
        <title>complete genome sequences of Pseudomonas putida str. WP8-W18-CRE-01 isolated from wastewater treatment plant effluent.</title>
        <authorList>
            <person name="Sekizuka T."/>
            <person name="Itokawa K."/>
            <person name="Yatsu K."/>
            <person name="Inamine Y."/>
            <person name="Kuroda M."/>
        </authorList>
    </citation>
    <scope>NUCLEOTIDE SEQUENCE [LARGE SCALE GENOMIC DNA]</scope>
    <source>
        <strain evidence="2 3">WP8-W18-CRE-01</strain>
    </source>
</reference>
<organism evidence="2 3">
    <name type="scientific">Pseudomonas putida</name>
    <name type="common">Arthrobacter siderocapsulatus</name>
    <dbReference type="NCBI Taxonomy" id="303"/>
    <lineage>
        <taxon>Bacteria</taxon>
        <taxon>Pseudomonadati</taxon>
        <taxon>Pseudomonadota</taxon>
        <taxon>Gammaproteobacteria</taxon>
        <taxon>Pseudomonadales</taxon>
        <taxon>Pseudomonadaceae</taxon>
        <taxon>Pseudomonas</taxon>
    </lineage>
</organism>
<evidence type="ECO:0000313" key="3">
    <source>
        <dbReference type="Proteomes" id="UP000515680"/>
    </source>
</evidence>
<keyword evidence="1" id="KW-0732">Signal</keyword>
<dbReference type="GeneID" id="93542112"/>
<sequence>MLARHSICLGLAFAWIASPALAGPVPGMQAWPSARMLWPAPVPDPDMTLERLDNGDMKVTWKIAPPDLQCYRIKHGPPGTLDCNEPAGYQMLRHASQEFKWQDLPLKLCTKAEDIAKHHSAPREDLLLLQAP</sequence>
<proteinExistence type="predicted"/>
<feature type="chain" id="PRO_5028237366" description="DUF2511 domain-containing protein" evidence="1">
    <location>
        <begin position="23"/>
        <end position="132"/>
    </location>
</feature>
<evidence type="ECO:0000313" key="2">
    <source>
        <dbReference type="EMBL" id="BBT38036.1"/>
    </source>
</evidence>
<gene>
    <name evidence="2" type="ORF">WP8W18C01_03770</name>
</gene>
<dbReference type="Proteomes" id="UP000515680">
    <property type="component" value="Chromosome"/>
</dbReference>
<evidence type="ECO:0000256" key="1">
    <source>
        <dbReference type="SAM" id="SignalP"/>
    </source>
</evidence>
<accession>A0A6S5TLE1</accession>
<evidence type="ECO:0008006" key="4">
    <source>
        <dbReference type="Google" id="ProtNLM"/>
    </source>
</evidence>
<dbReference type="EMBL" id="AP022227">
    <property type="protein sequence ID" value="BBT38036.1"/>
    <property type="molecule type" value="Genomic_DNA"/>
</dbReference>
<protein>
    <recommendedName>
        <fullName evidence="4">DUF2511 domain-containing protein</fullName>
    </recommendedName>
</protein>
<dbReference type="AlphaFoldDB" id="A0A6S5TLE1"/>